<protein>
    <submittedName>
        <fullName evidence="4">Glycoside hydrolase family 15 protein</fullName>
    </submittedName>
</protein>
<evidence type="ECO:0000313" key="4">
    <source>
        <dbReference type="EMBL" id="TRW44028.1"/>
    </source>
</evidence>
<evidence type="ECO:0000313" key="5">
    <source>
        <dbReference type="Proteomes" id="UP000318693"/>
    </source>
</evidence>
<dbReference type="InterPro" id="IPR008928">
    <property type="entry name" value="6-hairpin_glycosidase_sf"/>
</dbReference>
<dbReference type="InterPro" id="IPR011613">
    <property type="entry name" value="GH15-like"/>
</dbReference>
<comment type="caution">
    <text evidence="4">The sequence shown here is derived from an EMBL/GenBank/DDBJ whole genome shotgun (WGS) entry which is preliminary data.</text>
</comment>
<dbReference type="Gene3D" id="1.50.10.10">
    <property type="match status" value="1"/>
</dbReference>
<dbReference type="InterPro" id="IPR045582">
    <property type="entry name" value="Trehalase-like_N"/>
</dbReference>
<organism evidence="4 5">
    <name type="scientific">Georgenia yuyongxinii</name>
    <dbReference type="NCBI Taxonomy" id="2589797"/>
    <lineage>
        <taxon>Bacteria</taxon>
        <taxon>Bacillati</taxon>
        <taxon>Actinomycetota</taxon>
        <taxon>Actinomycetes</taxon>
        <taxon>Micrococcales</taxon>
        <taxon>Bogoriellaceae</taxon>
        <taxon>Georgenia</taxon>
    </lineage>
</organism>
<gene>
    <name evidence="4" type="ORF">FJ693_15380</name>
</gene>
<dbReference type="Pfam" id="PF19291">
    <property type="entry name" value="TREH_N"/>
    <property type="match status" value="1"/>
</dbReference>
<feature type="region of interest" description="Disordered" evidence="1">
    <location>
        <begin position="611"/>
        <end position="648"/>
    </location>
</feature>
<dbReference type="PANTHER" id="PTHR31616:SF0">
    <property type="entry name" value="GLUCAN 1,4-ALPHA-GLUCOSIDASE"/>
    <property type="match status" value="1"/>
</dbReference>
<evidence type="ECO:0000256" key="1">
    <source>
        <dbReference type="SAM" id="MobiDB-lite"/>
    </source>
</evidence>
<dbReference type="AlphaFoldDB" id="A0A552WML6"/>
<proteinExistence type="predicted"/>
<feature type="domain" description="GH15-like" evidence="2">
    <location>
        <begin position="239"/>
        <end position="600"/>
    </location>
</feature>
<reference evidence="4 5" key="1">
    <citation type="submission" date="2019-07" db="EMBL/GenBank/DDBJ databases">
        <title>Georgenia wutianyii sp. nov. and Georgenia *** sp. nov. isolated from plateau pika (Ochotona curzoniae) in the Qinghai-Tibet plateau of China.</title>
        <authorList>
            <person name="Tian Z."/>
        </authorList>
    </citation>
    <scope>NUCLEOTIDE SEQUENCE [LARGE SCALE GENOMIC DNA]</scope>
    <source>
        <strain evidence="4 5">Z446</strain>
    </source>
</reference>
<keyword evidence="4" id="KW-0378">Hydrolase</keyword>
<dbReference type="Proteomes" id="UP000318693">
    <property type="component" value="Unassembled WGS sequence"/>
</dbReference>
<dbReference type="SUPFAM" id="SSF48208">
    <property type="entry name" value="Six-hairpin glycosidases"/>
    <property type="match status" value="1"/>
</dbReference>
<feature type="domain" description="Trehalase-like N-terminal" evidence="3">
    <location>
        <begin position="10"/>
        <end position="155"/>
    </location>
</feature>
<sequence>MRSHDVATTGEAATTPIEEYAVLGDARSVAVVSRRGSIDWLCLPWLDSEACFAALLGTSENGRWLLTAVSADDGEVRVDRRYLGDSWVLETTYTTPTGQARVIEAMPLRDERSDIIRRIEGVSGTVTFVHEFVVRFGYGKTRPWVHREKDPDGRTVIRAVAGPDALTMHGDRLPRADNGRHLDYFDITAGDVQDLVLTWNHSWEPVPRLPDVDHELVRTEQIWAGWARTSTYDGEFDEQVRRSLLVLRLLTQDPTGGIAAAATTSLPEEIGGERNWDYRFSWLRDAALTLEALLELGFRGEGETWRQWLLRAAAGEPEHLQIMYRLDGARELPERELAHLPGYAGSRPVRVGNAAVDQHQNDVLGEVMLALDLARRAGLRADDDGWALQRHLVDSLLARWTEPDHGIWEIRGPLRHFTHSKVMCWAALDCAVRAVEDYGCTGPVEKWRAARAQVHADVLAHGWDDELRSFVQYYGAKHTDASLLQMVQVGFLPPDDPRLHGTIARIRQELADGPWVRRYLTSTGVDGLAGDEHPFLACCFWLVDALARTGDVATAHHHMEQLCAVINDVGLLAEEYDPVGHRFTGNFPQAFSHLTLVRAAHALDAARAAAAPVGAEAPTDEVAPSERGTRTREDVAAPGGAEKEPARP</sequence>
<dbReference type="EMBL" id="VJXR01000057">
    <property type="protein sequence ID" value="TRW44028.1"/>
    <property type="molecule type" value="Genomic_DNA"/>
</dbReference>
<dbReference type="InterPro" id="IPR012341">
    <property type="entry name" value="6hp_glycosidase-like_sf"/>
</dbReference>
<keyword evidence="5" id="KW-1185">Reference proteome</keyword>
<accession>A0A552WML6</accession>
<feature type="compositionally biased region" description="Basic and acidic residues" evidence="1">
    <location>
        <begin position="627"/>
        <end position="648"/>
    </location>
</feature>
<evidence type="ECO:0000259" key="3">
    <source>
        <dbReference type="Pfam" id="PF19291"/>
    </source>
</evidence>
<dbReference type="RefSeq" id="WP_143419351.1">
    <property type="nucleotide sequence ID" value="NZ_VJXR01000057.1"/>
</dbReference>
<dbReference type="GO" id="GO:0005975">
    <property type="term" value="P:carbohydrate metabolic process"/>
    <property type="evidence" value="ECO:0007669"/>
    <property type="project" value="InterPro"/>
</dbReference>
<name>A0A552WML6_9MICO</name>
<dbReference type="GO" id="GO:0004553">
    <property type="term" value="F:hydrolase activity, hydrolyzing O-glycosyl compounds"/>
    <property type="evidence" value="ECO:0007669"/>
    <property type="project" value="UniProtKB-ARBA"/>
</dbReference>
<dbReference type="Pfam" id="PF00723">
    <property type="entry name" value="Glyco_hydro_15"/>
    <property type="match status" value="1"/>
</dbReference>
<dbReference type="PANTHER" id="PTHR31616">
    <property type="entry name" value="TREHALASE"/>
    <property type="match status" value="1"/>
</dbReference>
<evidence type="ECO:0000259" key="2">
    <source>
        <dbReference type="Pfam" id="PF00723"/>
    </source>
</evidence>